<dbReference type="GeneID" id="98659083"/>
<dbReference type="AlphaFoldDB" id="A0AAW4W0N3"/>
<dbReference type="InterPro" id="IPR004360">
    <property type="entry name" value="Glyas_Fos-R_dOase_dom"/>
</dbReference>
<evidence type="ECO:0000313" key="3">
    <source>
        <dbReference type="Proteomes" id="UP001298753"/>
    </source>
</evidence>
<reference evidence="2 3" key="1">
    <citation type="submission" date="2021-10" db="EMBL/GenBank/DDBJ databases">
        <title>Anaerobic single-cell dispensing facilitates the cultivation of human gut bacteria.</title>
        <authorList>
            <person name="Afrizal A."/>
        </authorList>
    </citation>
    <scope>NUCLEOTIDE SEQUENCE [LARGE SCALE GENOMIC DNA]</scope>
    <source>
        <strain evidence="2 3">CLA-AA-H270</strain>
    </source>
</reference>
<evidence type="ECO:0000313" key="2">
    <source>
        <dbReference type="EMBL" id="MCC2176821.1"/>
    </source>
</evidence>
<dbReference type="Proteomes" id="UP001298753">
    <property type="component" value="Unassembled WGS sequence"/>
</dbReference>
<sequence length="119" mass="13527">MHIHHLALRVRDFEKSLHFYQTLTELKIHTQFSANGGSIAYLQNASGETQLELIGMPEGETVKVSGMFLCFGTEDIASAHERAVLHGMNPSDLRQPEPDARYFYVYDPDGLSVQVREYR</sequence>
<dbReference type="RefSeq" id="WP_227600628.1">
    <property type="nucleotide sequence ID" value="NZ_JAJEPX010000016.1"/>
</dbReference>
<comment type="caution">
    <text evidence="2">The sequence shown here is derived from an EMBL/GenBank/DDBJ whole genome shotgun (WGS) entry which is preliminary data.</text>
</comment>
<accession>A0AAW4W0N3</accession>
<feature type="domain" description="VOC" evidence="1">
    <location>
        <begin position="2"/>
        <end position="118"/>
    </location>
</feature>
<dbReference type="Pfam" id="PF00903">
    <property type="entry name" value="Glyoxalase"/>
    <property type="match status" value="1"/>
</dbReference>
<gene>
    <name evidence="2" type="ORF">LKD22_06730</name>
</gene>
<dbReference type="InterPro" id="IPR029068">
    <property type="entry name" value="Glyas_Bleomycin-R_OHBP_Dase"/>
</dbReference>
<dbReference type="CDD" id="cd06587">
    <property type="entry name" value="VOC"/>
    <property type="match status" value="1"/>
</dbReference>
<dbReference type="PROSITE" id="PS51819">
    <property type="entry name" value="VOC"/>
    <property type="match status" value="1"/>
</dbReference>
<dbReference type="Gene3D" id="3.10.180.10">
    <property type="entry name" value="2,3-Dihydroxybiphenyl 1,2-Dioxygenase, domain 1"/>
    <property type="match status" value="1"/>
</dbReference>
<name>A0AAW4W0N3_9FIRM</name>
<protein>
    <submittedName>
        <fullName evidence="2">VOC family protein</fullName>
    </submittedName>
</protein>
<dbReference type="SUPFAM" id="SSF54593">
    <property type="entry name" value="Glyoxalase/Bleomycin resistance protein/Dihydroxybiphenyl dioxygenase"/>
    <property type="match status" value="1"/>
</dbReference>
<evidence type="ECO:0000259" key="1">
    <source>
        <dbReference type="PROSITE" id="PS51819"/>
    </source>
</evidence>
<dbReference type="EMBL" id="JAJEPX010000016">
    <property type="protein sequence ID" value="MCC2176821.1"/>
    <property type="molecule type" value="Genomic_DNA"/>
</dbReference>
<keyword evidence="3" id="KW-1185">Reference proteome</keyword>
<proteinExistence type="predicted"/>
<organism evidence="2 3">
    <name type="scientific">Agathobaculum butyriciproducens</name>
    <dbReference type="NCBI Taxonomy" id="1628085"/>
    <lineage>
        <taxon>Bacteria</taxon>
        <taxon>Bacillati</taxon>
        <taxon>Bacillota</taxon>
        <taxon>Clostridia</taxon>
        <taxon>Eubacteriales</taxon>
        <taxon>Butyricicoccaceae</taxon>
        <taxon>Agathobaculum</taxon>
    </lineage>
</organism>
<dbReference type="InterPro" id="IPR037523">
    <property type="entry name" value="VOC_core"/>
</dbReference>